<feature type="compositionally biased region" description="Basic and acidic residues" evidence="1">
    <location>
        <begin position="13"/>
        <end position="24"/>
    </location>
</feature>
<name>A0A0A9H7N3_ARUDO</name>
<feature type="region of interest" description="Disordered" evidence="1">
    <location>
        <begin position="1"/>
        <end position="35"/>
    </location>
</feature>
<reference evidence="2" key="1">
    <citation type="submission" date="2014-09" db="EMBL/GenBank/DDBJ databases">
        <authorList>
            <person name="Magalhaes I.L.F."/>
            <person name="Oliveira U."/>
            <person name="Santos F.R."/>
            <person name="Vidigal T.H.D.A."/>
            <person name="Brescovit A.D."/>
            <person name="Santos A.J."/>
        </authorList>
    </citation>
    <scope>NUCLEOTIDE SEQUENCE</scope>
    <source>
        <tissue evidence="2">Shoot tissue taken approximately 20 cm above the soil surface</tissue>
    </source>
</reference>
<reference evidence="2" key="2">
    <citation type="journal article" date="2015" name="Data Brief">
        <title>Shoot transcriptome of the giant reed, Arundo donax.</title>
        <authorList>
            <person name="Barrero R.A."/>
            <person name="Guerrero F.D."/>
            <person name="Moolhuijzen P."/>
            <person name="Goolsby J.A."/>
            <person name="Tidwell J."/>
            <person name="Bellgard S.E."/>
            <person name="Bellgard M.I."/>
        </authorList>
    </citation>
    <scope>NUCLEOTIDE SEQUENCE</scope>
    <source>
        <tissue evidence="2">Shoot tissue taken approximately 20 cm above the soil surface</tissue>
    </source>
</reference>
<organism evidence="2">
    <name type="scientific">Arundo donax</name>
    <name type="common">Giant reed</name>
    <name type="synonym">Donax arundinaceus</name>
    <dbReference type="NCBI Taxonomy" id="35708"/>
    <lineage>
        <taxon>Eukaryota</taxon>
        <taxon>Viridiplantae</taxon>
        <taxon>Streptophyta</taxon>
        <taxon>Embryophyta</taxon>
        <taxon>Tracheophyta</taxon>
        <taxon>Spermatophyta</taxon>
        <taxon>Magnoliopsida</taxon>
        <taxon>Liliopsida</taxon>
        <taxon>Poales</taxon>
        <taxon>Poaceae</taxon>
        <taxon>PACMAD clade</taxon>
        <taxon>Arundinoideae</taxon>
        <taxon>Arundineae</taxon>
        <taxon>Arundo</taxon>
    </lineage>
</organism>
<dbReference type="AlphaFoldDB" id="A0A0A9H7N3"/>
<dbReference type="EMBL" id="GBRH01167025">
    <property type="protein sequence ID" value="JAE30871.1"/>
    <property type="molecule type" value="Transcribed_RNA"/>
</dbReference>
<evidence type="ECO:0000256" key="1">
    <source>
        <dbReference type="SAM" id="MobiDB-lite"/>
    </source>
</evidence>
<sequence>MNYIAQELSSKCTKTEQATDRKQSISDINMGFRSR</sequence>
<accession>A0A0A9H7N3</accession>
<protein>
    <submittedName>
        <fullName evidence="2">Uncharacterized protein</fullName>
    </submittedName>
</protein>
<proteinExistence type="predicted"/>
<evidence type="ECO:0000313" key="2">
    <source>
        <dbReference type="EMBL" id="JAE30871.1"/>
    </source>
</evidence>